<sequence length="73" mass="8613">MILKFGSLINLWSMRFKAKHRISKIEANTSSTLGRNIEFSPPQSVVDIDMFIEIELFDSLWKYSWINIKGTRY</sequence>
<dbReference type="EMBL" id="VUJU01004928">
    <property type="protein sequence ID" value="KAF0752801.1"/>
    <property type="molecule type" value="Genomic_DNA"/>
</dbReference>
<evidence type="ECO:0000313" key="2">
    <source>
        <dbReference type="Proteomes" id="UP000478052"/>
    </source>
</evidence>
<gene>
    <name evidence="1" type="ORF">FWK35_00012263</name>
</gene>
<dbReference type="Proteomes" id="UP000478052">
    <property type="component" value="Unassembled WGS sequence"/>
</dbReference>
<organism evidence="1 2">
    <name type="scientific">Aphis craccivora</name>
    <name type="common">Cowpea aphid</name>
    <dbReference type="NCBI Taxonomy" id="307492"/>
    <lineage>
        <taxon>Eukaryota</taxon>
        <taxon>Metazoa</taxon>
        <taxon>Ecdysozoa</taxon>
        <taxon>Arthropoda</taxon>
        <taxon>Hexapoda</taxon>
        <taxon>Insecta</taxon>
        <taxon>Pterygota</taxon>
        <taxon>Neoptera</taxon>
        <taxon>Paraneoptera</taxon>
        <taxon>Hemiptera</taxon>
        <taxon>Sternorrhyncha</taxon>
        <taxon>Aphidomorpha</taxon>
        <taxon>Aphidoidea</taxon>
        <taxon>Aphididae</taxon>
        <taxon>Aphidini</taxon>
        <taxon>Aphis</taxon>
        <taxon>Aphis</taxon>
    </lineage>
</organism>
<keyword evidence="2" id="KW-1185">Reference proteome</keyword>
<proteinExistence type="predicted"/>
<protein>
    <submittedName>
        <fullName evidence="1">Uncharacterized protein</fullName>
    </submittedName>
</protein>
<reference evidence="1 2" key="1">
    <citation type="submission" date="2019-08" db="EMBL/GenBank/DDBJ databases">
        <title>Whole genome of Aphis craccivora.</title>
        <authorList>
            <person name="Voronova N.V."/>
            <person name="Shulinski R.S."/>
            <person name="Bandarenka Y.V."/>
            <person name="Zhorov D.G."/>
            <person name="Warner D."/>
        </authorList>
    </citation>
    <scope>NUCLEOTIDE SEQUENCE [LARGE SCALE GENOMIC DNA]</scope>
    <source>
        <strain evidence="1">180601</strain>
        <tissue evidence="1">Whole Body</tissue>
    </source>
</reference>
<comment type="caution">
    <text evidence="1">The sequence shown here is derived from an EMBL/GenBank/DDBJ whole genome shotgun (WGS) entry which is preliminary data.</text>
</comment>
<name>A0A6G0YBX1_APHCR</name>
<accession>A0A6G0YBX1</accession>
<dbReference type="AlphaFoldDB" id="A0A6G0YBX1"/>
<evidence type="ECO:0000313" key="1">
    <source>
        <dbReference type="EMBL" id="KAF0752801.1"/>
    </source>
</evidence>